<sequence>MFACSQLALIYYSRRRVLALQRRHLRDTLNPFEMSEERFMEMYRLPPLLAKKFIEEIEEYATDNYEDERKIPLHLEVLSLLNFLASGSYQRRVGMDSECNMSQTMTSRILRKISKIITNHLAPKYVIFPQTQGEAQIIKDKFLAKTQIPGILGLVDGTHVALTCLPNREEHIYVNRKNYHSINVQINNHRSLWSHIFVKLRPATVGSDFLSPGISPFHFLVGSVDAVHHPKYPSIRGCF</sequence>
<keyword evidence="2" id="KW-1185">Reference proteome</keyword>
<dbReference type="VEuPathDB" id="VectorBase:PPAI007633"/>
<organism evidence="1 2">
    <name type="scientific">Phlebotomus papatasi</name>
    <name type="common">Sandfly</name>
    <dbReference type="NCBI Taxonomy" id="29031"/>
    <lineage>
        <taxon>Eukaryota</taxon>
        <taxon>Metazoa</taxon>
        <taxon>Ecdysozoa</taxon>
        <taxon>Arthropoda</taxon>
        <taxon>Hexapoda</taxon>
        <taxon>Insecta</taxon>
        <taxon>Pterygota</taxon>
        <taxon>Neoptera</taxon>
        <taxon>Endopterygota</taxon>
        <taxon>Diptera</taxon>
        <taxon>Nematocera</taxon>
        <taxon>Psychodoidea</taxon>
        <taxon>Psychodidae</taxon>
        <taxon>Phlebotomus</taxon>
        <taxon>Phlebotomus</taxon>
    </lineage>
</organism>
<dbReference type="AlphaFoldDB" id="A0A1B0DHJ9"/>
<dbReference type="Proteomes" id="UP000092462">
    <property type="component" value="Unassembled WGS sequence"/>
</dbReference>
<evidence type="ECO:0000313" key="1">
    <source>
        <dbReference type="EnsemblMetazoa" id="PPAI007633-PA"/>
    </source>
</evidence>
<dbReference type="VEuPathDB" id="VectorBase:PPAPM1_002378"/>
<evidence type="ECO:0008006" key="3">
    <source>
        <dbReference type="Google" id="ProtNLM"/>
    </source>
</evidence>
<protein>
    <recommendedName>
        <fullName evidence="3">Nuclease HARBI1</fullName>
    </recommendedName>
</protein>
<name>A0A1B0DHJ9_PHLPP</name>
<proteinExistence type="predicted"/>
<dbReference type="EMBL" id="AJVK01061222">
    <property type="status" value="NOT_ANNOTATED_CDS"/>
    <property type="molecule type" value="Genomic_DNA"/>
</dbReference>
<evidence type="ECO:0000313" key="2">
    <source>
        <dbReference type="Proteomes" id="UP000092462"/>
    </source>
</evidence>
<reference evidence="1" key="1">
    <citation type="submission" date="2022-08" db="UniProtKB">
        <authorList>
            <consortium name="EnsemblMetazoa"/>
        </authorList>
    </citation>
    <scope>IDENTIFICATION</scope>
    <source>
        <strain evidence="1">Israel</strain>
    </source>
</reference>
<accession>A0A1B0DHJ9</accession>
<dbReference type="EnsemblMetazoa" id="PPAI007633-RA">
    <property type="protein sequence ID" value="PPAI007633-PA"/>
    <property type="gene ID" value="PPAI007633"/>
</dbReference>